<protein>
    <submittedName>
        <fullName evidence="2">Alpha/beta hydrolase</fullName>
    </submittedName>
</protein>
<dbReference type="PANTHER" id="PTHR43798">
    <property type="entry name" value="MONOACYLGLYCEROL LIPASE"/>
    <property type="match status" value="1"/>
</dbReference>
<name>A0ABS1EHF1_9BURK</name>
<evidence type="ECO:0000259" key="1">
    <source>
        <dbReference type="Pfam" id="PF00561"/>
    </source>
</evidence>
<comment type="caution">
    <text evidence="2">The sequence shown here is derived from an EMBL/GenBank/DDBJ whole genome shotgun (WGS) entry which is preliminary data.</text>
</comment>
<dbReference type="Gene3D" id="3.40.50.1820">
    <property type="entry name" value="alpha/beta hydrolase"/>
    <property type="match status" value="1"/>
</dbReference>
<evidence type="ECO:0000313" key="3">
    <source>
        <dbReference type="Proteomes" id="UP000635316"/>
    </source>
</evidence>
<dbReference type="Proteomes" id="UP000635316">
    <property type="component" value="Unassembled WGS sequence"/>
</dbReference>
<dbReference type="InterPro" id="IPR029058">
    <property type="entry name" value="AB_hydrolase_fold"/>
</dbReference>
<gene>
    <name evidence="2" type="ORF">JHL22_14500</name>
</gene>
<organism evidence="2 3">
    <name type="scientific">Advenella mandrilli</name>
    <dbReference type="NCBI Taxonomy" id="2800330"/>
    <lineage>
        <taxon>Bacteria</taxon>
        <taxon>Pseudomonadati</taxon>
        <taxon>Pseudomonadota</taxon>
        <taxon>Betaproteobacteria</taxon>
        <taxon>Burkholderiales</taxon>
        <taxon>Alcaligenaceae</taxon>
    </lineage>
</organism>
<dbReference type="PANTHER" id="PTHR43798:SF33">
    <property type="entry name" value="HYDROLASE, PUTATIVE (AFU_ORTHOLOGUE AFUA_2G14860)-RELATED"/>
    <property type="match status" value="1"/>
</dbReference>
<accession>A0ABS1EHF1</accession>
<dbReference type="Pfam" id="PF00561">
    <property type="entry name" value="Abhydrolase_1"/>
    <property type="match status" value="1"/>
</dbReference>
<evidence type="ECO:0000313" key="2">
    <source>
        <dbReference type="EMBL" id="MBK1782424.1"/>
    </source>
</evidence>
<proteinExistence type="predicted"/>
<dbReference type="InterPro" id="IPR000073">
    <property type="entry name" value="AB_hydrolase_1"/>
</dbReference>
<dbReference type="RefSeq" id="WP_200239036.1">
    <property type="nucleotide sequence ID" value="NZ_JAENGP010000019.1"/>
</dbReference>
<keyword evidence="3" id="KW-1185">Reference proteome</keyword>
<reference evidence="2 3" key="1">
    <citation type="submission" date="2020-12" db="EMBL/GenBank/DDBJ databases">
        <authorList>
            <person name="Lu T."/>
            <person name="Wang Q."/>
            <person name="Han X."/>
        </authorList>
    </citation>
    <scope>NUCLEOTIDE SEQUENCE [LARGE SCALE GENOMIC DNA]</scope>
    <source>
        <strain evidence="2 3">WQ 585</strain>
    </source>
</reference>
<feature type="domain" description="AB hydrolase-1" evidence="1">
    <location>
        <begin position="35"/>
        <end position="275"/>
    </location>
</feature>
<dbReference type="SUPFAM" id="SSF53474">
    <property type="entry name" value="alpha/beta-Hydrolases"/>
    <property type="match status" value="1"/>
</dbReference>
<dbReference type="EMBL" id="JAENGP010000019">
    <property type="protein sequence ID" value="MBK1782424.1"/>
    <property type="molecule type" value="Genomic_DNA"/>
</dbReference>
<keyword evidence="2" id="KW-0378">Hydrolase</keyword>
<sequence>MIINHDNGKCKSADIVLNYRLFGNEQTINGNEKTPVLFIHGLSYFSYDWLEFGSELCVDRLGCAMDMRGFGDSSESVDDDYSIPSMAEDIKNLLDHLGWEKVILVAHSMGARSASYFTRNNPEYVKGLVLVDWSPENAPAGSKRVATTVANMPDAFVDLKEVMKYFGTDPDSPDGQDKLERFKAYTKPVEAGDRITIKRSGFFKQQFIKQLESGNAPKRGVDLWEVVRAIQVPVLLLRGTRSDLFAAETLPKMLDSNALIQAQEIDAGHYIIGDNPVMSLESMSTFIQSLETK</sequence>
<dbReference type="InterPro" id="IPR050266">
    <property type="entry name" value="AB_hydrolase_sf"/>
</dbReference>
<dbReference type="GO" id="GO:0016787">
    <property type="term" value="F:hydrolase activity"/>
    <property type="evidence" value="ECO:0007669"/>
    <property type="project" value="UniProtKB-KW"/>
</dbReference>